<protein>
    <recommendedName>
        <fullName evidence="4">Exocyst complex component Sec6</fullName>
    </recommendedName>
</protein>
<feature type="compositionally biased region" description="Low complexity" evidence="1">
    <location>
        <begin position="348"/>
        <end position="360"/>
    </location>
</feature>
<comment type="caution">
    <text evidence="2">The sequence shown here is derived from an EMBL/GenBank/DDBJ whole genome shotgun (WGS) entry which is preliminary data.</text>
</comment>
<feature type="region of interest" description="Disordered" evidence="1">
    <location>
        <begin position="229"/>
        <end position="388"/>
    </location>
</feature>
<feature type="region of interest" description="Disordered" evidence="1">
    <location>
        <begin position="1"/>
        <end position="30"/>
    </location>
</feature>
<evidence type="ECO:0000256" key="1">
    <source>
        <dbReference type="SAM" id="MobiDB-lite"/>
    </source>
</evidence>
<accession>A0ABN9VZW5</accession>
<reference evidence="2" key="1">
    <citation type="submission" date="2023-10" db="EMBL/GenBank/DDBJ databases">
        <authorList>
            <person name="Chen Y."/>
            <person name="Shah S."/>
            <person name="Dougan E. K."/>
            <person name="Thang M."/>
            <person name="Chan C."/>
        </authorList>
    </citation>
    <scope>NUCLEOTIDE SEQUENCE [LARGE SCALE GENOMIC DNA]</scope>
</reference>
<keyword evidence="3" id="KW-1185">Reference proteome</keyword>
<sequence>MSKRDGSHSAPKGKAKRQKQEHEWSPTDAEDQASAQLLCGKCYKKADAHLSSCMSMSQVVTMLQNDDDFKRGFKESDDEAKLNPAERSFAPEDVSDTHFFEMVDYREFLKLNEGEVKSLCKATPKKLKLHEIEGTNEVCDQETQYLMIDDIGGPRTAQYRRARISVGRMVSRRLGMLFHEDHAISKHGELLHDHAVRGMVDDVKIPPSGKKRNPEQGMDWLQRVPKLSKAPAFKDEAPADDADMDAEGEADGPAASDRRPGRGGFHGGSARAAASGRGELRSRKASPGSAAKGTSYNNSPMPSPSPTPGVRRPGLSISQGGVGSSVAGSTADPAVQAISDDDGEKGEGALADADAASNGDNGDGEKGSGDDGPGLDDDGRATATSFDACPKDTKGKAMYWKEMNDLTAWLEDKPLGKEANQAKRLLRKISNKKEFEHEHKMLNRHMQLVDDAKYASVANISEASEDKMTKVFERLKGARAVFPNKLQMVVLERRLTRKLSGAIERMSTDDAKQIYDLVKPYGHAEKTEFDPLDPTVSSLSSCSRLAFFKDFFVKGIVIPLLDNDGSNQQRLKVMVNYVSITIKLDLRSSAIPERYSNDFFALLAALKVMHCALHREGIEILSSFVGESIAELDEMAASKANSDDIAQVLHASIYDSAFYSSELEDFKRYQKTASKYLEDANETITSLADIASRPGDVLLASFGEVKPVLLHAFQEFPKWNASFRPGYMTPVAQLMANTTLQLFCDYEQSRSHPSKTCASASTDDTKQLVEQAAACFPLDDDLQTKLAQPHSWGQTQIFDQKLSALDNALSSIKASDDVTSEQCAALKVACENFSGMEPTPLVREAAELVYMSVAASVTGHLLQDDPDEAQQRFINEGMLAMTSLQPVVIRHGAPRKNIHDATYNIIRYYQSAQAKAGAVMKLGSDDVERSQHADAEQCCKDIFGAIDGCDKFWDQYKGFNPNKIPEQFNLMAIKVEGWKKTAKVLSGLVVDDCKLNTNKTIDAVQECAGGALEGKSWTDGLQASAKIDAALKHFSSTLCSFDMKAGKAKVQAMEKAVGAYKALCGSFGLDPNAAVLSESESCAALWHVTTAEKACCLALTAEPKLSRMGLQQAVAAEEKKVNKYGGFDKFQPALKERCVKAISVD</sequence>
<feature type="compositionally biased region" description="Low complexity" evidence="1">
    <location>
        <begin position="314"/>
        <end position="329"/>
    </location>
</feature>
<dbReference type="Proteomes" id="UP001189429">
    <property type="component" value="Unassembled WGS sequence"/>
</dbReference>
<evidence type="ECO:0008006" key="4">
    <source>
        <dbReference type="Google" id="ProtNLM"/>
    </source>
</evidence>
<evidence type="ECO:0000313" key="2">
    <source>
        <dbReference type="EMBL" id="CAK0879156.1"/>
    </source>
</evidence>
<feature type="compositionally biased region" description="Low complexity" evidence="1">
    <location>
        <begin position="268"/>
        <end position="277"/>
    </location>
</feature>
<proteinExistence type="predicted"/>
<name>A0ABN9VZW5_9DINO</name>
<gene>
    <name evidence="2" type="ORF">PCOR1329_LOCUS62674</name>
</gene>
<dbReference type="EMBL" id="CAUYUJ010017926">
    <property type="protein sequence ID" value="CAK0879156.1"/>
    <property type="molecule type" value="Genomic_DNA"/>
</dbReference>
<feature type="compositionally biased region" description="Acidic residues" evidence="1">
    <location>
        <begin position="238"/>
        <end position="250"/>
    </location>
</feature>
<organism evidence="2 3">
    <name type="scientific">Prorocentrum cordatum</name>
    <dbReference type="NCBI Taxonomy" id="2364126"/>
    <lineage>
        <taxon>Eukaryota</taxon>
        <taxon>Sar</taxon>
        <taxon>Alveolata</taxon>
        <taxon>Dinophyceae</taxon>
        <taxon>Prorocentrales</taxon>
        <taxon>Prorocentraceae</taxon>
        <taxon>Prorocentrum</taxon>
    </lineage>
</organism>
<evidence type="ECO:0000313" key="3">
    <source>
        <dbReference type="Proteomes" id="UP001189429"/>
    </source>
</evidence>